<comment type="caution">
    <text evidence="1">The sequence shown here is derived from an EMBL/GenBank/DDBJ whole genome shotgun (WGS) entry which is preliminary data.</text>
</comment>
<organism evidence="1 2">
    <name type="scientific">Araneus ventricosus</name>
    <name type="common">Orbweaver spider</name>
    <name type="synonym">Epeira ventricosa</name>
    <dbReference type="NCBI Taxonomy" id="182803"/>
    <lineage>
        <taxon>Eukaryota</taxon>
        <taxon>Metazoa</taxon>
        <taxon>Ecdysozoa</taxon>
        <taxon>Arthropoda</taxon>
        <taxon>Chelicerata</taxon>
        <taxon>Arachnida</taxon>
        <taxon>Araneae</taxon>
        <taxon>Araneomorphae</taxon>
        <taxon>Entelegynae</taxon>
        <taxon>Araneoidea</taxon>
        <taxon>Araneidae</taxon>
        <taxon>Araneus</taxon>
    </lineage>
</organism>
<proteinExistence type="predicted"/>
<reference evidence="1 2" key="1">
    <citation type="journal article" date="2019" name="Sci. Rep.">
        <title>Orb-weaving spider Araneus ventricosus genome elucidates the spidroin gene catalogue.</title>
        <authorList>
            <person name="Kono N."/>
            <person name="Nakamura H."/>
            <person name="Ohtoshi R."/>
            <person name="Moran D.A.P."/>
            <person name="Shinohara A."/>
            <person name="Yoshida Y."/>
            <person name="Fujiwara M."/>
            <person name="Mori M."/>
            <person name="Tomita M."/>
            <person name="Arakawa K."/>
        </authorList>
    </citation>
    <scope>NUCLEOTIDE SEQUENCE [LARGE SCALE GENOMIC DNA]</scope>
</reference>
<dbReference type="OrthoDB" id="7607518at2759"/>
<dbReference type="Proteomes" id="UP000499080">
    <property type="component" value="Unassembled WGS sequence"/>
</dbReference>
<name>A0A4Y2D1Q4_ARAVE</name>
<keyword evidence="2" id="KW-1185">Reference proteome</keyword>
<evidence type="ECO:0000313" key="2">
    <source>
        <dbReference type="Proteomes" id="UP000499080"/>
    </source>
</evidence>
<evidence type="ECO:0000313" key="1">
    <source>
        <dbReference type="EMBL" id="GBM09888.1"/>
    </source>
</evidence>
<accession>A0A4Y2D1Q4</accession>
<dbReference type="EMBL" id="BGPR01000277">
    <property type="protein sequence ID" value="GBM09888.1"/>
    <property type="molecule type" value="Genomic_DNA"/>
</dbReference>
<dbReference type="AlphaFoldDB" id="A0A4Y2D1Q4"/>
<gene>
    <name evidence="1" type="ORF">AVEN_241213_1</name>
</gene>
<sequence>MKSKSLWKIQEMTCSWLVEEHKQKQITKEFTELYYVSQKDVVDESLLEEEEVTAKQSSSGAIKETLKAWEIAALCIEKHHPNKSETMRATNLFNDNAVSHFRQFLKCQKKQMSLDCFLVKKN</sequence>
<protein>
    <submittedName>
        <fullName evidence="1">Uncharacterized protein</fullName>
    </submittedName>
</protein>